<accession>A0ABW2K9A6</accession>
<evidence type="ECO:0000313" key="3">
    <source>
        <dbReference type="Proteomes" id="UP001596494"/>
    </source>
</evidence>
<gene>
    <name evidence="2" type="ORF">ACFQMN_17705</name>
</gene>
<dbReference type="RefSeq" id="WP_253934010.1">
    <property type="nucleotide sequence ID" value="NZ_JAPVRC010000002.1"/>
</dbReference>
<sequence>MFLTVEETAEYLDVPEAYVENLIREQKVRTIHDGAQYLINQNQFASYFDQIQKYRDMIEEYLNEPIPKDPDIKDED</sequence>
<proteinExistence type="predicted"/>
<keyword evidence="3" id="KW-1185">Reference proteome</keyword>
<dbReference type="Proteomes" id="UP001596494">
    <property type="component" value="Unassembled WGS sequence"/>
</dbReference>
<dbReference type="EMBL" id="JBHTBY010000017">
    <property type="protein sequence ID" value="MFC7322702.1"/>
    <property type="molecule type" value="Genomic_DNA"/>
</dbReference>
<dbReference type="NCBIfam" id="TIGR01764">
    <property type="entry name" value="excise"/>
    <property type="match status" value="1"/>
</dbReference>
<evidence type="ECO:0000259" key="1">
    <source>
        <dbReference type="Pfam" id="PF12728"/>
    </source>
</evidence>
<comment type="caution">
    <text evidence="2">The sequence shown here is derived from an EMBL/GenBank/DDBJ whole genome shotgun (WGS) entry which is preliminary data.</text>
</comment>
<dbReference type="Pfam" id="PF12728">
    <property type="entry name" value="HTH_17"/>
    <property type="match status" value="1"/>
</dbReference>
<dbReference type="InterPro" id="IPR041657">
    <property type="entry name" value="HTH_17"/>
</dbReference>
<feature type="domain" description="Helix-turn-helix" evidence="1">
    <location>
        <begin position="2"/>
        <end position="50"/>
    </location>
</feature>
<protein>
    <submittedName>
        <fullName evidence="2">Helix-turn-helix domain-containing protein</fullName>
    </submittedName>
</protein>
<evidence type="ECO:0000313" key="2">
    <source>
        <dbReference type="EMBL" id="MFC7322702.1"/>
    </source>
</evidence>
<name>A0ABW2K9A6_9BACI</name>
<organism evidence="2 3">
    <name type="scientific">Halobacillus campisalis</name>
    <dbReference type="NCBI Taxonomy" id="435909"/>
    <lineage>
        <taxon>Bacteria</taxon>
        <taxon>Bacillati</taxon>
        <taxon>Bacillota</taxon>
        <taxon>Bacilli</taxon>
        <taxon>Bacillales</taxon>
        <taxon>Bacillaceae</taxon>
        <taxon>Halobacillus</taxon>
    </lineage>
</organism>
<reference evidence="3" key="1">
    <citation type="journal article" date="2019" name="Int. J. Syst. Evol. Microbiol.">
        <title>The Global Catalogue of Microorganisms (GCM) 10K type strain sequencing project: providing services to taxonomists for standard genome sequencing and annotation.</title>
        <authorList>
            <consortium name="The Broad Institute Genomics Platform"/>
            <consortium name="The Broad Institute Genome Sequencing Center for Infectious Disease"/>
            <person name="Wu L."/>
            <person name="Ma J."/>
        </authorList>
    </citation>
    <scope>NUCLEOTIDE SEQUENCE [LARGE SCALE GENOMIC DNA]</scope>
    <source>
        <strain evidence="3">CCUG 73951</strain>
    </source>
</reference>
<dbReference type="InterPro" id="IPR010093">
    <property type="entry name" value="SinI_DNA-bd"/>
</dbReference>